<protein>
    <recommendedName>
        <fullName evidence="2">N-acetylmuramoyl-L-alanine amidase</fullName>
        <ecNumber evidence="2">3.5.1.28</ecNumber>
    </recommendedName>
</protein>
<evidence type="ECO:0000313" key="5">
    <source>
        <dbReference type="EMBL" id="SDO11207.1"/>
    </source>
</evidence>
<dbReference type="CDD" id="cd02696">
    <property type="entry name" value="MurNAc-LAA"/>
    <property type="match status" value="1"/>
</dbReference>
<dbReference type="EMBL" id="FNIW01000010">
    <property type="protein sequence ID" value="SDO11207.1"/>
    <property type="molecule type" value="Genomic_DNA"/>
</dbReference>
<dbReference type="GO" id="GO:0008745">
    <property type="term" value="F:N-acetylmuramoyl-L-alanine amidase activity"/>
    <property type="evidence" value="ECO:0007669"/>
    <property type="project" value="UniProtKB-EC"/>
</dbReference>
<dbReference type="OrthoDB" id="9763643at2"/>
<gene>
    <name evidence="5" type="ORF">SAMN04487900_11011</name>
</gene>
<dbReference type="SMART" id="SM00646">
    <property type="entry name" value="Ami_3"/>
    <property type="match status" value="1"/>
</dbReference>
<accession>A0A1H0GWF4</accession>
<dbReference type="Gene3D" id="3.40.630.40">
    <property type="entry name" value="Zn-dependent exopeptidases"/>
    <property type="match status" value="1"/>
</dbReference>
<dbReference type="PANTHER" id="PTHR30404">
    <property type="entry name" value="N-ACETYLMURAMOYL-L-ALANINE AMIDASE"/>
    <property type="match status" value="1"/>
</dbReference>
<keyword evidence="3" id="KW-0378">Hydrolase</keyword>
<dbReference type="Pfam" id="PF01520">
    <property type="entry name" value="Amidase_3"/>
    <property type="match status" value="1"/>
</dbReference>
<dbReference type="GO" id="GO:0030288">
    <property type="term" value="C:outer membrane-bounded periplasmic space"/>
    <property type="evidence" value="ECO:0007669"/>
    <property type="project" value="TreeGrafter"/>
</dbReference>
<dbReference type="InterPro" id="IPR050695">
    <property type="entry name" value="N-acetylmuramoyl_amidase_3"/>
</dbReference>
<name>A0A1H0GWF4_9BACT</name>
<evidence type="ECO:0000256" key="1">
    <source>
        <dbReference type="ARBA" id="ARBA00001561"/>
    </source>
</evidence>
<dbReference type="AlphaFoldDB" id="A0A1H0GWF4"/>
<sequence>MDKKKVIIVLGTAHLATTPGKGSPDGKFKEYRYSREMVKIIKSILTGYGYKVLVDYEDDKLPKSMQTPSAKLEQSRELGLRVNYVNEVCRNNGSSNVLYISIHCNAAGADGKWHDARGWSVYTSPGRTKSDDLATCIWNAAKKNLPNDHKNALRADWSDKDPDYESALYVLTHTKCPAVLTENLFQDNKDDVAYLTSDAGIQAISRLHVEGIIDFIERF</sequence>
<proteinExistence type="predicted"/>
<dbReference type="GO" id="GO:0009253">
    <property type="term" value="P:peptidoglycan catabolic process"/>
    <property type="evidence" value="ECO:0007669"/>
    <property type="project" value="InterPro"/>
</dbReference>
<organism evidence="5 6">
    <name type="scientific">Prevotella communis</name>
    <dbReference type="NCBI Taxonomy" id="2913614"/>
    <lineage>
        <taxon>Bacteria</taxon>
        <taxon>Pseudomonadati</taxon>
        <taxon>Bacteroidota</taxon>
        <taxon>Bacteroidia</taxon>
        <taxon>Bacteroidales</taxon>
        <taxon>Prevotellaceae</taxon>
        <taxon>Prevotella</taxon>
    </lineage>
</organism>
<evidence type="ECO:0000256" key="2">
    <source>
        <dbReference type="ARBA" id="ARBA00011901"/>
    </source>
</evidence>
<dbReference type="PANTHER" id="PTHR30404:SF0">
    <property type="entry name" value="N-ACETYLMURAMOYL-L-ALANINE AMIDASE AMIC"/>
    <property type="match status" value="1"/>
</dbReference>
<feature type="domain" description="MurNAc-LAA" evidence="4">
    <location>
        <begin position="85"/>
        <end position="213"/>
    </location>
</feature>
<evidence type="ECO:0000256" key="3">
    <source>
        <dbReference type="ARBA" id="ARBA00022801"/>
    </source>
</evidence>
<comment type="catalytic activity">
    <reaction evidence="1">
        <text>Hydrolyzes the link between N-acetylmuramoyl residues and L-amino acid residues in certain cell-wall glycopeptides.</text>
        <dbReference type="EC" id="3.5.1.28"/>
    </reaction>
</comment>
<reference evidence="6" key="1">
    <citation type="submission" date="2016-10" db="EMBL/GenBank/DDBJ databases">
        <authorList>
            <person name="de Groot N.N."/>
        </authorList>
    </citation>
    <scope>NUCLEOTIDE SEQUENCE [LARGE SCALE GENOMIC DNA]</scope>
    <source>
        <strain evidence="6">BP1-145</strain>
    </source>
</reference>
<evidence type="ECO:0000313" key="6">
    <source>
        <dbReference type="Proteomes" id="UP000199134"/>
    </source>
</evidence>
<dbReference type="Proteomes" id="UP000199134">
    <property type="component" value="Unassembled WGS sequence"/>
</dbReference>
<comment type="caution">
    <text evidence="5">The sequence shown here is derived from an EMBL/GenBank/DDBJ whole genome shotgun (WGS) entry which is preliminary data.</text>
</comment>
<dbReference type="SUPFAM" id="SSF53187">
    <property type="entry name" value="Zn-dependent exopeptidases"/>
    <property type="match status" value="1"/>
</dbReference>
<dbReference type="RefSeq" id="WP_091853474.1">
    <property type="nucleotide sequence ID" value="NZ_FNIW01000010.1"/>
</dbReference>
<evidence type="ECO:0000259" key="4">
    <source>
        <dbReference type="SMART" id="SM00646"/>
    </source>
</evidence>
<dbReference type="InterPro" id="IPR002508">
    <property type="entry name" value="MurNAc-LAA_cat"/>
</dbReference>
<dbReference type="EC" id="3.5.1.28" evidence="2"/>